<evidence type="ECO:0000313" key="4">
    <source>
        <dbReference type="Proteomes" id="UP001403385"/>
    </source>
</evidence>
<keyword evidence="4" id="KW-1185">Reference proteome</keyword>
<evidence type="ECO:0000256" key="1">
    <source>
        <dbReference type="SAM" id="Phobius"/>
    </source>
</evidence>
<dbReference type="Proteomes" id="UP001403385">
    <property type="component" value="Unassembled WGS sequence"/>
</dbReference>
<gene>
    <name evidence="3" type="ORF">AAG747_14860</name>
</gene>
<protein>
    <submittedName>
        <fullName evidence="3">PspC domain-containing protein</fullName>
    </submittedName>
</protein>
<keyword evidence="1" id="KW-1133">Transmembrane helix</keyword>
<keyword evidence="1" id="KW-0472">Membrane</keyword>
<evidence type="ECO:0000259" key="2">
    <source>
        <dbReference type="Pfam" id="PF04024"/>
    </source>
</evidence>
<dbReference type="InterPro" id="IPR007168">
    <property type="entry name" value="Phageshock_PspC_N"/>
</dbReference>
<accession>A0AAW9S6R9</accession>
<dbReference type="Pfam" id="PF04024">
    <property type="entry name" value="PspC"/>
    <property type="match status" value="1"/>
</dbReference>
<feature type="domain" description="Phage shock protein PspC N-terminal" evidence="2">
    <location>
        <begin position="15"/>
        <end position="62"/>
    </location>
</feature>
<reference evidence="3 4" key="1">
    <citation type="submission" date="2024-04" db="EMBL/GenBank/DDBJ databases">
        <title>Novel genus in family Flammeovirgaceae.</title>
        <authorList>
            <person name="Nguyen T.H."/>
            <person name="Vuong T.Q."/>
            <person name="Le H."/>
            <person name="Kim S.-G."/>
        </authorList>
    </citation>
    <scope>NUCLEOTIDE SEQUENCE [LARGE SCALE GENOMIC DNA]</scope>
    <source>
        <strain evidence="3 4">JCM 23209</strain>
    </source>
</reference>
<sequence>MNQNIMRQLILFFEKKAFGVCAKIAEVLGISSNVIRLYFIYLSFITFGSPIIVYLGLAFLMNLKRYLRRNRIVLDTF</sequence>
<evidence type="ECO:0000313" key="3">
    <source>
        <dbReference type="EMBL" id="MEN7549202.1"/>
    </source>
</evidence>
<feature type="transmembrane region" description="Helical" evidence="1">
    <location>
        <begin position="38"/>
        <end position="61"/>
    </location>
</feature>
<proteinExistence type="predicted"/>
<dbReference type="EMBL" id="JBDKWZ010000008">
    <property type="protein sequence ID" value="MEN7549202.1"/>
    <property type="molecule type" value="Genomic_DNA"/>
</dbReference>
<name>A0AAW9S6R9_9BACT</name>
<keyword evidence="1" id="KW-0812">Transmembrane</keyword>
<organism evidence="3 4">
    <name type="scientific">Rapidithrix thailandica</name>
    <dbReference type="NCBI Taxonomy" id="413964"/>
    <lineage>
        <taxon>Bacteria</taxon>
        <taxon>Pseudomonadati</taxon>
        <taxon>Bacteroidota</taxon>
        <taxon>Cytophagia</taxon>
        <taxon>Cytophagales</taxon>
        <taxon>Flammeovirgaceae</taxon>
        <taxon>Rapidithrix</taxon>
    </lineage>
</organism>
<dbReference type="RefSeq" id="WP_346821980.1">
    <property type="nucleotide sequence ID" value="NZ_JBDKWZ010000008.1"/>
</dbReference>
<comment type="caution">
    <text evidence="3">The sequence shown here is derived from an EMBL/GenBank/DDBJ whole genome shotgun (WGS) entry which is preliminary data.</text>
</comment>
<dbReference type="AlphaFoldDB" id="A0AAW9S6R9"/>